<evidence type="ECO:0000256" key="2">
    <source>
        <dbReference type="SAM" id="Phobius"/>
    </source>
</evidence>
<organism evidence="4 5">
    <name type="scientific">Cylindrotheca closterium</name>
    <dbReference type="NCBI Taxonomy" id="2856"/>
    <lineage>
        <taxon>Eukaryota</taxon>
        <taxon>Sar</taxon>
        <taxon>Stramenopiles</taxon>
        <taxon>Ochrophyta</taxon>
        <taxon>Bacillariophyta</taxon>
        <taxon>Bacillariophyceae</taxon>
        <taxon>Bacillariophycidae</taxon>
        <taxon>Bacillariales</taxon>
        <taxon>Bacillariaceae</taxon>
        <taxon>Cylindrotheca</taxon>
    </lineage>
</organism>
<dbReference type="Proteomes" id="UP001295423">
    <property type="component" value="Unassembled WGS sequence"/>
</dbReference>
<protein>
    <submittedName>
        <fullName evidence="4">Uncharacterized protein</fullName>
    </submittedName>
</protein>
<dbReference type="EMBL" id="CAKOGP040000691">
    <property type="protein sequence ID" value="CAJ1938216.1"/>
    <property type="molecule type" value="Genomic_DNA"/>
</dbReference>
<evidence type="ECO:0000256" key="1">
    <source>
        <dbReference type="SAM" id="MobiDB-lite"/>
    </source>
</evidence>
<proteinExistence type="predicted"/>
<keyword evidence="3" id="KW-0732">Signal</keyword>
<keyword evidence="5" id="KW-1185">Reference proteome</keyword>
<dbReference type="AlphaFoldDB" id="A0AAD2CLD7"/>
<sequence>MKVTEQGSRRRAAWLFMAFAFASLVMPRNRGSRHGLSIQVEDAKEEGLGETPAVVDNRASIQSPAMYTEMRDTLLRDDFGREKIEVNALEIEKDAIEQELAVAKDALTSLQEEKTRLENKLGEVLSTSNAQKEELEAMTRNLRLLKREFLEETRNTSPEEQNSEDPRSWKKEDFQQTLGQKLRNFLRHTSGYWKLHTGDFRLDESSMSTSYSKSIGDMLRWLNTTASSVGESHRWLEISSQIVVANCDFLLLLVEMLIALLFVDVVLSSFINWSQERIDGNGRKASSPQTIC</sequence>
<accession>A0AAD2CLD7</accession>
<comment type="caution">
    <text evidence="4">The sequence shown here is derived from an EMBL/GenBank/DDBJ whole genome shotgun (WGS) entry which is preliminary data.</text>
</comment>
<evidence type="ECO:0000256" key="3">
    <source>
        <dbReference type="SAM" id="SignalP"/>
    </source>
</evidence>
<feature type="chain" id="PRO_5042071359" evidence="3">
    <location>
        <begin position="28"/>
        <end position="292"/>
    </location>
</feature>
<evidence type="ECO:0000313" key="5">
    <source>
        <dbReference type="Proteomes" id="UP001295423"/>
    </source>
</evidence>
<keyword evidence="2" id="KW-0812">Transmembrane</keyword>
<gene>
    <name evidence="4" type="ORF">CYCCA115_LOCUS6029</name>
</gene>
<evidence type="ECO:0000313" key="4">
    <source>
        <dbReference type="EMBL" id="CAJ1938216.1"/>
    </source>
</evidence>
<feature type="region of interest" description="Disordered" evidence="1">
    <location>
        <begin position="150"/>
        <end position="170"/>
    </location>
</feature>
<name>A0AAD2CLD7_9STRA</name>
<keyword evidence="2" id="KW-1133">Transmembrane helix</keyword>
<feature type="transmembrane region" description="Helical" evidence="2">
    <location>
        <begin position="249"/>
        <end position="273"/>
    </location>
</feature>
<keyword evidence="2" id="KW-0472">Membrane</keyword>
<reference evidence="4" key="1">
    <citation type="submission" date="2023-08" db="EMBL/GenBank/DDBJ databases">
        <authorList>
            <person name="Audoor S."/>
            <person name="Bilcke G."/>
        </authorList>
    </citation>
    <scope>NUCLEOTIDE SEQUENCE</scope>
</reference>
<feature type="signal peptide" evidence="3">
    <location>
        <begin position="1"/>
        <end position="27"/>
    </location>
</feature>